<organism evidence="6 7">
    <name type="scientific">Granulimonas faecalis</name>
    <dbReference type="NCBI Taxonomy" id="2894155"/>
    <lineage>
        <taxon>Bacteria</taxon>
        <taxon>Bacillati</taxon>
        <taxon>Actinomycetota</taxon>
        <taxon>Coriobacteriia</taxon>
        <taxon>Coriobacteriales</taxon>
        <taxon>Kribbibacteriaceae</taxon>
        <taxon>Granulimonas</taxon>
    </lineage>
</organism>
<dbReference type="EMBL" id="BQKC01000001">
    <property type="protein sequence ID" value="GJM55066.1"/>
    <property type="molecule type" value="Genomic_DNA"/>
</dbReference>
<sequence>MCNKVAICILNYNGSKDTIDCIRSIKKYECCLEFQILIYDNNSISDDLETLRDALACEFFSFFEINPDSIDDDELVRASDSSCILFSGTENLGFAKANNWLMRFALNEGFDHVVLLNNDTELVDDSISKLLKAYSDPTVQCDYATTDIRFYSDPEKSWNAGGSIFFGTRRYYRETDVLRFQKRGELFPRVEFITGCFLLLDRRAIKKLGFLSEDFFFGEEDYEFALRAKEKGAVGRVLLSTHILHKVGATASRSSANRILSRDYVHRLNRVIDMKHYYRPLRWKLWLAITSVYYFVDSIKRLGLGRKEATAYVGNIVRLGSVLNRVSKDTFERLITMDRQALVTCFDDETLDLFANLPSCPVVDK</sequence>
<dbReference type="PANTHER" id="PTHR43179">
    <property type="entry name" value="RHAMNOSYLTRANSFERASE WBBL"/>
    <property type="match status" value="1"/>
</dbReference>
<dbReference type="InterPro" id="IPR001173">
    <property type="entry name" value="Glyco_trans_2-like"/>
</dbReference>
<gene>
    <name evidence="6" type="ORF">ATOP_07210</name>
</gene>
<proteinExistence type="inferred from homology"/>
<evidence type="ECO:0000259" key="5">
    <source>
        <dbReference type="Pfam" id="PF00535"/>
    </source>
</evidence>
<dbReference type="GO" id="GO:0016757">
    <property type="term" value="F:glycosyltransferase activity"/>
    <property type="evidence" value="ECO:0007669"/>
    <property type="project" value="UniProtKB-KW"/>
</dbReference>
<name>A0AAV5B2N3_9ACTN</name>
<keyword evidence="7" id="KW-1185">Reference proteome</keyword>
<keyword evidence="3" id="KW-0328">Glycosyltransferase</keyword>
<reference evidence="6" key="1">
    <citation type="journal article" date="2022" name="Int. J. Syst. Evol. Microbiol.">
        <title>Granulimonas faecalis gen. nov., sp. nov., and Leptogranulimonas caecicola gen. nov., sp. nov., novel lactate-producing Atopobiaceae bacteria isolated from mouse intestines, and an emended description of the family Atopobiaceae.</title>
        <authorList>
            <person name="Morinaga K."/>
            <person name="Kusada H."/>
            <person name="Sakamoto S."/>
            <person name="Murakami T."/>
            <person name="Toyoda A."/>
            <person name="Mori H."/>
            <person name="Meng X.Y."/>
            <person name="Takashino M."/>
            <person name="Murotomi K."/>
            <person name="Tamaki H."/>
        </authorList>
    </citation>
    <scope>NUCLEOTIDE SEQUENCE</scope>
    <source>
        <strain evidence="6">OPF53</strain>
    </source>
</reference>
<dbReference type="Proteomes" id="UP001055025">
    <property type="component" value="Unassembled WGS sequence"/>
</dbReference>
<evidence type="ECO:0000313" key="7">
    <source>
        <dbReference type="Proteomes" id="UP001055025"/>
    </source>
</evidence>
<feature type="domain" description="Glycosyltransferase 2-like" evidence="5">
    <location>
        <begin position="7"/>
        <end position="208"/>
    </location>
</feature>
<protein>
    <submittedName>
        <fullName evidence="6">Glycosyl transferase</fullName>
    </submittedName>
</protein>
<evidence type="ECO:0000313" key="6">
    <source>
        <dbReference type="EMBL" id="GJM55066.1"/>
    </source>
</evidence>
<comment type="caution">
    <text evidence="6">The sequence shown here is derived from an EMBL/GenBank/DDBJ whole genome shotgun (WGS) entry which is preliminary data.</text>
</comment>
<dbReference type="Pfam" id="PF00535">
    <property type="entry name" value="Glycos_transf_2"/>
    <property type="match status" value="1"/>
</dbReference>
<dbReference type="SUPFAM" id="SSF53448">
    <property type="entry name" value="Nucleotide-diphospho-sugar transferases"/>
    <property type="match status" value="1"/>
</dbReference>
<evidence type="ECO:0000256" key="3">
    <source>
        <dbReference type="ARBA" id="ARBA00022676"/>
    </source>
</evidence>
<dbReference type="Gene3D" id="3.90.550.10">
    <property type="entry name" value="Spore Coat Polysaccharide Biosynthesis Protein SpsA, Chain A"/>
    <property type="match status" value="1"/>
</dbReference>
<keyword evidence="4 6" id="KW-0808">Transferase</keyword>
<evidence type="ECO:0000256" key="4">
    <source>
        <dbReference type="ARBA" id="ARBA00022679"/>
    </source>
</evidence>
<evidence type="ECO:0000256" key="2">
    <source>
        <dbReference type="ARBA" id="ARBA00006739"/>
    </source>
</evidence>
<dbReference type="PANTHER" id="PTHR43179:SF12">
    <property type="entry name" value="GALACTOFURANOSYLTRANSFERASE GLFT2"/>
    <property type="match status" value="1"/>
</dbReference>
<comment type="pathway">
    <text evidence="1">Cell wall biogenesis; cell wall polysaccharide biosynthesis.</text>
</comment>
<dbReference type="RefSeq" id="WP_265590686.1">
    <property type="nucleotide sequence ID" value="NZ_BQKC01000001.1"/>
</dbReference>
<evidence type="ECO:0000256" key="1">
    <source>
        <dbReference type="ARBA" id="ARBA00004776"/>
    </source>
</evidence>
<dbReference type="InterPro" id="IPR029044">
    <property type="entry name" value="Nucleotide-diphossugar_trans"/>
</dbReference>
<dbReference type="AlphaFoldDB" id="A0AAV5B2N3"/>
<comment type="similarity">
    <text evidence="2">Belongs to the glycosyltransferase 2 family.</text>
</comment>
<accession>A0AAV5B2N3</accession>